<gene>
    <name evidence="5 8" type="primary">rpsB</name>
    <name evidence="8" type="ORF">ACFQ1G_09370</name>
</gene>
<dbReference type="Proteomes" id="UP001597100">
    <property type="component" value="Unassembled WGS sequence"/>
</dbReference>
<organism evidence="8 9">
    <name type="scientific">Salinimicrobium gaetbulicola</name>
    <dbReference type="NCBI Taxonomy" id="999702"/>
    <lineage>
        <taxon>Bacteria</taxon>
        <taxon>Pseudomonadati</taxon>
        <taxon>Bacteroidota</taxon>
        <taxon>Flavobacteriia</taxon>
        <taxon>Flavobacteriales</taxon>
        <taxon>Flavobacteriaceae</taxon>
        <taxon>Salinimicrobium</taxon>
    </lineage>
</organism>
<evidence type="ECO:0000256" key="6">
    <source>
        <dbReference type="RuleBase" id="RU003631"/>
    </source>
</evidence>
<evidence type="ECO:0000256" key="4">
    <source>
        <dbReference type="ARBA" id="ARBA00035256"/>
    </source>
</evidence>
<evidence type="ECO:0000256" key="2">
    <source>
        <dbReference type="ARBA" id="ARBA00022980"/>
    </source>
</evidence>
<dbReference type="RefSeq" id="WP_380738915.1">
    <property type="nucleotide sequence ID" value="NZ_JBHTJP010000035.1"/>
</dbReference>
<evidence type="ECO:0000256" key="1">
    <source>
        <dbReference type="ARBA" id="ARBA00006242"/>
    </source>
</evidence>
<keyword evidence="3 5" id="KW-0687">Ribonucleoprotein</keyword>
<evidence type="ECO:0000256" key="7">
    <source>
        <dbReference type="SAM" id="MobiDB-lite"/>
    </source>
</evidence>
<dbReference type="SUPFAM" id="SSF52313">
    <property type="entry name" value="Ribosomal protein S2"/>
    <property type="match status" value="1"/>
</dbReference>
<evidence type="ECO:0000256" key="5">
    <source>
        <dbReference type="HAMAP-Rule" id="MF_00291"/>
    </source>
</evidence>
<evidence type="ECO:0000313" key="8">
    <source>
        <dbReference type="EMBL" id="MFD0977001.1"/>
    </source>
</evidence>
<dbReference type="InterPro" id="IPR023591">
    <property type="entry name" value="Ribosomal_uS2_flav_dom_sf"/>
</dbReference>
<comment type="similarity">
    <text evidence="1 5 6">Belongs to the universal ribosomal protein uS2 family.</text>
</comment>
<dbReference type="PRINTS" id="PR00395">
    <property type="entry name" value="RIBOSOMALS2"/>
</dbReference>
<evidence type="ECO:0000256" key="3">
    <source>
        <dbReference type="ARBA" id="ARBA00023274"/>
    </source>
</evidence>
<dbReference type="NCBIfam" id="TIGR01011">
    <property type="entry name" value="rpsB_bact"/>
    <property type="match status" value="1"/>
</dbReference>
<evidence type="ECO:0000313" key="9">
    <source>
        <dbReference type="Proteomes" id="UP001597100"/>
    </source>
</evidence>
<dbReference type="Pfam" id="PF00318">
    <property type="entry name" value="Ribosomal_S2"/>
    <property type="match status" value="1"/>
</dbReference>
<feature type="region of interest" description="Disordered" evidence="7">
    <location>
        <begin position="228"/>
        <end position="296"/>
    </location>
</feature>
<dbReference type="InterPro" id="IPR005706">
    <property type="entry name" value="Ribosomal_uS2_bac/mit/plastid"/>
</dbReference>
<dbReference type="PROSITE" id="PS00963">
    <property type="entry name" value="RIBOSOMAL_S2_2"/>
    <property type="match status" value="1"/>
</dbReference>
<reference evidence="9" key="1">
    <citation type="journal article" date="2019" name="Int. J. Syst. Evol. Microbiol.">
        <title>The Global Catalogue of Microorganisms (GCM) 10K type strain sequencing project: providing services to taxonomists for standard genome sequencing and annotation.</title>
        <authorList>
            <consortium name="The Broad Institute Genomics Platform"/>
            <consortium name="The Broad Institute Genome Sequencing Center for Infectious Disease"/>
            <person name="Wu L."/>
            <person name="Ma J."/>
        </authorList>
    </citation>
    <scope>NUCLEOTIDE SEQUENCE [LARGE SCALE GENOMIC DNA]</scope>
    <source>
        <strain evidence="9">CCUG 60898</strain>
    </source>
</reference>
<dbReference type="EMBL" id="JBHTJP010000035">
    <property type="protein sequence ID" value="MFD0977001.1"/>
    <property type="molecule type" value="Genomic_DNA"/>
</dbReference>
<accession>A0ABW3IG60</accession>
<dbReference type="HAMAP" id="MF_00291_B">
    <property type="entry name" value="Ribosomal_uS2_B"/>
    <property type="match status" value="1"/>
</dbReference>
<dbReference type="Gene3D" id="3.40.50.10490">
    <property type="entry name" value="Glucose-6-phosphate isomerase like protein, domain 1"/>
    <property type="match status" value="1"/>
</dbReference>
<dbReference type="PANTHER" id="PTHR12534:SF0">
    <property type="entry name" value="SMALL RIBOSOMAL SUBUNIT PROTEIN US2M"/>
    <property type="match status" value="1"/>
</dbReference>
<feature type="compositionally biased region" description="Basic and acidic residues" evidence="7">
    <location>
        <begin position="228"/>
        <end position="255"/>
    </location>
</feature>
<keyword evidence="2 5" id="KW-0689">Ribosomal protein</keyword>
<sequence length="296" mass="33143">MANKVEVKELLDAGVHFGHLTRRWNPNMAPYIYMERNGIHIINLYKSAAKMQEAAEALSKIAASGRKILFVATKKQAKEIVAEQAERANMPYITERWPGGMLTNFVTIRKAVKKMASIDRMKKDGTFNTLSKKERLQVDRLRAKLEKNLGSISDMSRLPGALFVVDITREHIAIKEAQKLNIPIFAMVDTNSDPRDVDYVIPANDDASKSINKVVSYVADSIVEGLSERKAGKDSKESEGEDKPKKAPKAKKPELETEVPSTEPEDKKAMKEAKEDVKLESKKETLAKSSKEGEEE</sequence>
<dbReference type="CDD" id="cd01425">
    <property type="entry name" value="RPS2"/>
    <property type="match status" value="1"/>
</dbReference>
<dbReference type="GO" id="GO:0005840">
    <property type="term" value="C:ribosome"/>
    <property type="evidence" value="ECO:0007669"/>
    <property type="project" value="UniProtKB-KW"/>
</dbReference>
<feature type="compositionally biased region" description="Basic and acidic residues" evidence="7">
    <location>
        <begin position="264"/>
        <end position="296"/>
    </location>
</feature>
<keyword evidence="9" id="KW-1185">Reference proteome</keyword>
<proteinExistence type="inferred from homology"/>
<dbReference type="InterPro" id="IPR001865">
    <property type="entry name" value="Ribosomal_uS2"/>
</dbReference>
<dbReference type="PANTHER" id="PTHR12534">
    <property type="entry name" value="30S RIBOSOMAL PROTEIN S2 PROKARYOTIC AND ORGANELLAR"/>
    <property type="match status" value="1"/>
</dbReference>
<dbReference type="PROSITE" id="PS00962">
    <property type="entry name" value="RIBOSOMAL_S2_1"/>
    <property type="match status" value="1"/>
</dbReference>
<dbReference type="Gene3D" id="1.10.287.610">
    <property type="entry name" value="Helix hairpin bin"/>
    <property type="match status" value="1"/>
</dbReference>
<comment type="caution">
    <text evidence="8">The sequence shown here is derived from an EMBL/GenBank/DDBJ whole genome shotgun (WGS) entry which is preliminary data.</text>
</comment>
<protein>
    <recommendedName>
        <fullName evidence="4 5">Small ribosomal subunit protein uS2</fullName>
    </recommendedName>
</protein>
<name>A0ABW3IG60_9FLAO</name>
<dbReference type="InterPro" id="IPR018130">
    <property type="entry name" value="Ribosomal_uS2_CS"/>
</dbReference>